<dbReference type="EMBL" id="LRBV02000011">
    <property type="status" value="NOT_ANNOTATED_CDS"/>
    <property type="molecule type" value="Genomic_DNA"/>
</dbReference>
<sequence>MTRAVFCAMLDYSTTAAAGPEPKGDGWKTSEFQRREAVATVVIAEAMKAVFHPIREMPIVGGTGAFRLARGFVTAKTHVLNFTSGDAIIEYHVVAIHYWAPSL</sequence>
<keyword evidence="4" id="KW-0052">Apoplast</keyword>
<evidence type="ECO:0000256" key="2">
    <source>
        <dbReference type="ARBA" id="ARBA00011738"/>
    </source>
</evidence>
<comment type="function">
    <text evidence="4">Dirigent proteins impart stereoselectivity on the phenoxy radical-coupling reaction, yielding optically active lignans from two molecules of coniferyl alcohol in the biosynthesis of lignans, flavonolignans, and alkaloids and thus plays a central role in plant secondary metabolism.</text>
</comment>
<organism evidence="5 6">
    <name type="scientific">Quercus lobata</name>
    <name type="common">Valley oak</name>
    <dbReference type="NCBI Taxonomy" id="97700"/>
    <lineage>
        <taxon>Eukaryota</taxon>
        <taxon>Viridiplantae</taxon>
        <taxon>Streptophyta</taxon>
        <taxon>Embryophyta</taxon>
        <taxon>Tracheophyta</taxon>
        <taxon>Spermatophyta</taxon>
        <taxon>Magnoliopsida</taxon>
        <taxon>eudicotyledons</taxon>
        <taxon>Gunneridae</taxon>
        <taxon>Pentapetalae</taxon>
        <taxon>rosids</taxon>
        <taxon>fabids</taxon>
        <taxon>Fagales</taxon>
        <taxon>Fagaceae</taxon>
        <taxon>Quercus</taxon>
    </lineage>
</organism>
<dbReference type="GO" id="GO:0048046">
    <property type="term" value="C:apoplast"/>
    <property type="evidence" value="ECO:0007669"/>
    <property type="project" value="UniProtKB-SubCell"/>
</dbReference>
<proteinExistence type="inferred from homology"/>
<dbReference type="InParanoid" id="A0A7N2MZB7"/>
<name>A0A7N2MZB7_QUELO</name>
<comment type="similarity">
    <text evidence="1 4">Belongs to the plant dirigent protein family.</text>
</comment>
<evidence type="ECO:0000313" key="6">
    <source>
        <dbReference type="Proteomes" id="UP000594261"/>
    </source>
</evidence>
<dbReference type="InterPro" id="IPR044859">
    <property type="entry name" value="Allene_oxi_cyc_Dirigent"/>
</dbReference>
<comment type="subcellular location">
    <subcellularLocation>
        <location evidence="4">Secreted</location>
        <location evidence="4">Extracellular space</location>
        <location evidence="4">Apoplast</location>
    </subcellularLocation>
</comment>
<dbReference type="Pfam" id="PF03018">
    <property type="entry name" value="Dirigent"/>
    <property type="match status" value="1"/>
</dbReference>
<evidence type="ECO:0000256" key="1">
    <source>
        <dbReference type="ARBA" id="ARBA00010746"/>
    </source>
</evidence>
<reference evidence="5 6" key="1">
    <citation type="journal article" date="2016" name="G3 (Bethesda)">
        <title>First Draft Assembly and Annotation of the Genome of a California Endemic Oak Quercus lobata Nee (Fagaceae).</title>
        <authorList>
            <person name="Sork V.L."/>
            <person name="Fitz-Gibbon S.T."/>
            <person name="Puiu D."/>
            <person name="Crepeau M."/>
            <person name="Gugger P.F."/>
            <person name="Sherman R."/>
            <person name="Stevens K."/>
            <person name="Langley C.H."/>
            <person name="Pellegrini M."/>
            <person name="Salzberg S.L."/>
        </authorList>
    </citation>
    <scope>NUCLEOTIDE SEQUENCE [LARGE SCALE GENOMIC DNA]</scope>
    <source>
        <strain evidence="5 6">cv. SW786</strain>
    </source>
</reference>
<evidence type="ECO:0000313" key="5">
    <source>
        <dbReference type="EnsemblPlants" id="QL11p048550:mrna"/>
    </source>
</evidence>
<reference evidence="5" key="2">
    <citation type="submission" date="2021-01" db="UniProtKB">
        <authorList>
            <consortium name="EnsemblPlants"/>
        </authorList>
    </citation>
    <scope>IDENTIFICATION</scope>
</reference>
<dbReference type="InterPro" id="IPR004265">
    <property type="entry name" value="Dirigent"/>
</dbReference>
<comment type="subunit">
    <text evidence="2 4">Homodimer.</text>
</comment>
<dbReference type="EnsemblPlants" id="QL11p048550:mrna">
    <property type="protein sequence ID" value="QL11p048550:mrna"/>
    <property type="gene ID" value="QL11p048550"/>
</dbReference>
<evidence type="ECO:0000256" key="3">
    <source>
        <dbReference type="ARBA" id="ARBA00022525"/>
    </source>
</evidence>
<dbReference type="Gramene" id="QL11p048550:mrna">
    <property type="protein sequence ID" value="QL11p048550:mrna"/>
    <property type="gene ID" value="QL11p048550"/>
</dbReference>
<dbReference type="AlphaFoldDB" id="A0A7N2MZB7"/>
<accession>A0A7N2MZB7</accession>
<keyword evidence="3 4" id="KW-0964">Secreted</keyword>
<dbReference type="Gene3D" id="2.40.480.10">
    <property type="entry name" value="Allene oxide cyclase-like"/>
    <property type="match status" value="1"/>
</dbReference>
<protein>
    <recommendedName>
        <fullName evidence="4">Dirigent protein</fullName>
    </recommendedName>
</protein>
<evidence type="ECO:0000256" key="4">
    <source>
        <dbReference type="RuleBase" id="RU363099"/>
    </source>
</evidence>
<dbReference type="GO" id="GO:0009699">
    <property type="term" value="P:phenylpropanoid biosynthetic process"/>
    <property type="evidence" value="ECO:0007669"/>
    <property type="project" value="UniProtKB-ARBA"/>
</dbReference>
<dbReference type="PANTHER" id="PTHR21495">
    <property type="entry name" value="NUCLEOPORIN-RELATED"/>
    <property type="match status" value="1"/>
</dbReference>
<keyword evidence="6" id="KW-1185">Reference proteome</keyword>
<dbReference type="Proteomes" id="UP000594261">
    <property type="component" value="Chromosome 11"/>
</dbReference>